<keyword evidence="4 8" id="KW-1133">Transmembrane helix</keyword>
<name>A0ABP6NL54_9ACTN</name>
<dbReference type="PANTHER" id="PTHR32468">
    <property type="entry name" value="CATION/H + ANTIPORTER"/>
    <property type="match status" value="1"/>
</dbReference>
<evidence type="ECO:0000256" key="2">
    <source>
        <dbReference type="ARBA" id="ARBA00022448"/>
    </source>
</evidence>
<feature type="region of interest" description="Disordered" evidence="7">
    <location>
        <begin position="420"/>
        <end position="439"/>
    </location>
</feature>
<dbReference type="Proteomes" id="UP001500893">
    <property type="component" value="Unassembled WGS sequence"/>
</dbReference>
<sequence>MTETQTAVLLADLGLIVAMAQVIGRIARMAGQPAVIGEIVGGILVGPTLLGGAIADTLFPTDVRPCLSALANLGLVLFMLVVGMEFDFDRLRGSGRIAGATVVGSTLVPFVLGLLLAVVLMSDHRPANRPAFMLFIGVAVSVTAFPVLARILADRGMNGTWLGSVALSAAAICDLAAWTTLAAVQALTGGSHQNHWQVTLIVPFAVFLITCVRPLLRRGLTRGGPDRQMTPGVFAVVIPGALLSAAVTQLIGLHFVIGAFLFGLVMPRLEPGRFRQDLLHRTQSLTGLLLPVYFITAGLKVDLSGIGASGLYELGLILAVAIAGKSVGTWTAARSQGLSARGSAVLASLMNTRGLTELIALSVGLEAGLLDERLYSLFVAMAVITTAMTGPLLLWLTRRGREGPAESADLDALAPARLDRRAPHSMSAASHPSDDGGPS</sequence>
<dbReference type="InterPro" id="IPR050794">
    <property type="entry name" value="CPA2_transporter"/>
</dbReference>
<keyword evidence="6 8" id="KW-0472">Membrane</keyword>
<evidence type="ECO:0000256" key="8">
    <source>
        <dbReference type="SAM" id="Phobius"/>
    </source>
</evidence>
<proteinExistence type="predicted"/>
<feature type="transmembrane region" description="Helical" evidence="8">
    <location>
        <begin position="165"/>
        <end position="188"/>
    </location>
</feature>
<keyword evidence="5" id="KW-0406">Ion transport</keyword>
<feature type="transmembrane region" description="Helical" evidence="8">
    <location>
        <begin position="194"/>
        <end position="212"/>
    </location>
</feature>
<feature type="transmembrane region" description="Helical" evidence="8">
    <location>
        <begin position="98"/>
        <end position="120"/>
    </location>
</feature>
<comment type="caution">
    <text evidence="10">The sequence shown here is derived from an EMBL/GenBank/DDBJ whole genome shotgun (WGS) entry which is preliminary data.</text>
</comment>
<feature type="transmembrane region" description="Helical" evidence="8">
    <location>
        <begin position="374"/>
        <end position="396"/>
    </location>
</feature>
<protein>
    <recommendedName>
        <fullName evidence="9">Cation/H+ exchanger transmembrane domain-containing protein</fullName>
    </recommendedName>
</protein>
<feature type="transmembrane region" description="Helical" evidence="8">
    <location>
        <begin position="311"/>
        <end position="333"/>
    </location>
</feature>
<feature type="transmembrane region" description="Helical" evidence="8">
    <location>
        <begin position="35"/>
        <end position="55"/>
    </location>
</feature>
<evidence type="ECO:0000259" key="9">
    <source>
        <dbReference type="Pfam" id="PF00999"/>
    </source>
</evidence>
<evidence type="ECO:0000256" key="3">
    <source>
        <dbReference type="ARBA" id="ARBA00022692"/>
    </source>
</evidence>
<keyword evidence="3 8" id="KW-0812">Transmembrane</keyword>
<evidence type="ECO:0000256" key="5">
    <source>
        <dbReference type="ARBA" id="ARBA00023065"/>
    </source>
</evidence>
<evidence type="ECO:0000256" key="7">
    <source>
        <dbReference type="SAM" id="MobiDB-lite"/>
    </source>
</evidence>
<evidence type="ECO:0000256" key="6">
    <source>
        <dbReference type="ARBA" id="ARBA00023136"/>
    </source>
</evidence>
<dbReference type="InterPro" id="IPR006153">
    <property type="entry name" value="Cation/H_exchanger_TM"/>
</dbReference>
<dbReference type="PANTHER" id="PTHR32468:SF0">
    <property type="entry name" value="K(+)_H(+) ANTIPORTER 1"/>
    <property type="match status" value="1"/>
</dbReference>
<evidence type="ECO:0000256" key="1">
    <source>
        <dbReference type="ARBA" id="ARBA00004141"/>
    </source>
</evidence>
<accession>A0ABP6NL54</accession>
<feature type="domain" description="Cation/H+ exchanger transmembrane" evidence="9">
    <location>
        <begin position="23"/>
        <end position="395"/>
    </location>
</feature>
<comment type="subcellular location">
    <subcellularLocation>
        <location evidence="1">Membrane</location>
        <topology evidence="1">Multi-pass membrane protein</topology>
    </subcellularLocation>
</comment>
<dbReference type="RefSeq" id="WP_345054737.1">
    <property type="nucleotide sequence ID" value="NZ_BAAAVM010000064.1"/>
</dbReference>
<dbReference type="InterPro" id="IPR038770">
    <property type="entry name" value="Na+/solute_symporter_sf"/>
</dbReference>
<evidence type="ECO:0000313" key="11">
    <source>
        <dbReference type="Proteomes" id="UP001500893"/>
    </source>
</evidence>
<reference evidence="11" key="1">
    <citation type="journal article" date="2019" name="Int. J. Syst. Evol. Microbiol.">
        <title>The Global Catalogue of Microorganisms (GCM) 10K type strain sequencing project: providing services to taxonomists for standard genome sequencing and annotation.</title>
        <authorList>
            <consortium name="The Broad Institute Genomics Platform"/>
            <consortium name="The Broad Institute Genome Sequencing Center for Infectious Disease"/>
            <person name="Wu L."/>
            <person name="Ma J."/>
        </authorList>
    </citation>
    <scope>NUCLEOTIDE SEQUENCE [LARGE SCALE GENOMIC DNA]</scope>
    <source>
        <strain evidence="11">JCM 11574</strain>
    </source>
</reference>
<feature type="transmembrane region" description="Helical" evidence="8">
    <location>
        <begin position="67"/>
        <end position="86"/>
    </location>
</feature>
<feature type="transmembrane region" description="Helical" evidence="8">
    <location>
        <begin position="233"/>
        <end position="266"/>
    </location>
</feature>
<feature type="transmembrane region" description="Helical" evidence="8">
    <location>
        <begin position="6"/>
        <end position="23"/>
    </location>
</feature>
<evidence type="ECO:0000256" key="4">
    <source>
        <dbReference type="ARBA" id="ARBA00022989"/>
    </source>
</evidence>
<dbReference type="Pfam" id="PF00999">
    <property type="entry name" value="Na_H_Exchanger"/>
    <property type="match status" value="1"/>
</dbReference>
<dbReference type="EMBL" id="BAAAVM010000064">
    <property type="protein sequence ID" value="GAA3151828.1"/>
    <property type="molecule type" value="Genomic_DNA"/>
</dbReference>
<gene>
    <name evidence="10" type="ORF">GCM10010521_44420</name>
</gene>
<keyword evidence="2" id="KW-0813">Transport</keyword>
<keyword evidence="11" id="KW-1185">Reference proteome</keyword>
<evidence type="ECO:0000313" key="10">
    <source>
        <dbReference type="EMBL" id="GAA3151828.1"/>
    </source>
</evidence>
<feature type="transmembrane region" description="Helical" evidence="8">
    <location>
        <begin position="132"/>
        <end position="153"/>
    </location>
</feature>
<dbReference type="Gene3D" id="1.20.1530.20">
    <property type="match status" value="1"/>
</dbReference>
<feature type="transmembrane region" description="Helical" evidence="8">
    <location>
        <begin position="278"/>
        <end position="299"/>
    </location>
</feature>
<organism evidence="10 11">
    <name type="scientific">Streptomyces rameus</name>
    <dbReference type="NCBI Taxonomy" id="68261"/>
    <lineage>
        <taxon>Bacteria</taxon>
        <taxon>Bacillati</taxon>
        <taxon>Actinomycetota</taxon>
        <taxon>Actinomycetes</taxon>
        <taxon>Kitasatosporales</taxon>
        <taxon>Streptomycetaceae</taxon>
        <taxon>Streptomyces</taxon>
    </lineage>
</organism>